<dbReference type="Proteomes" id="UP000054988">
    <property type="component" value="Unassembled WGS sequence"/>
</dbReference>
<sequence>MSSSFTSGRRNDTKVIKLCILEFMLNSLEESNIADSVIDPPLRSKIDKSSRGWSHPMFT</sequence>
<comment type="caution">
    <text evidence="1">The sequence shown here is derived from an EMBL/GenBank/DDBJ whole genome shotgun (WGS) entry which is preliminary data.</text>
</comment>
<gene>
    <name evidence="1" type="ORF">WG66_9652</name>
</gene>
<dbReference type="AlphaFoldDB" id="A0A0W0FN40"/>
<accession>A0A0W0FN40</accession>
<dbReference type="EMBL" id="LATX01001820">
    <property type="protein sequence ID" value="KTB37754.1"/>
    <property type="molecule type" value="Genomic_DNA"/>
</dbReference>
<evidence type="ECO:0000313" key="2">
    <source>
        <dbReference type="Proteomes" id="UP000054988"/>
    </source>
</evidence>
<protein>
    <submittedName>
        <fullName evidence="1">Uncharacterized protein</fullName>
    </submittedName>
</protein>
<name>A0A0W0FN40_MONRR</name>
<evidence type="ECO:0000313" key="1">
    <source>
        <dbReference type="EMBL" id="KTB37754.1"/>
    </source>
</evidence>
<reference evidence="1 2" key="1">
    <citation type="submission" date="2015-12" db="EMBL/GenBank/DDBJ databases">
        <title>Draft genome sequence of Moniliophthora roreri, the causal agent of frosty pod rot of cacao.</title>
        <authorList>
            <person name="Aime M.C."/>
            <person name="Diaz-Valderrama J.R."/>
            <person name="Kijpornyongpan T."/>
            <person name="Phillips-Mora W."/>
        </authorList>
    </citation>
    <scope>NUCLEOTIDE SEQUENCE [LARGE SCALE GENOMIC DNA]</scope>
    <source>
        <strain evidence="1 2">MCA 2952</strain>
    </source>
</reference>
<proteinExistence type="predicted"/>
<organism evidence="1 2">
    <name type="scientific">Moniliophthora roreri</name>
    <name type="common">Frosty pod rot fungus</name>
    <name type="synonym">Monilia roreri</name>
    <dbReference type="NCBI Taxonomy" id="221103"/>
    <lineage>
        <taxon>Eukaryota</taxon>
        <taxon>Fungi</taxon>
        <taxon>Dikarya</taxon>
        <taxon>Basidiomycota</taxon>
        <taxon>Agaricomycotina</taxon>
        <taxon>Agaricomycetes</taxon>
        <taxon>Agaricomycetidae</taxon>
        <taxon>Agaricales</taxon>
        <taxon>Marasmiineae</taxon>
        <taxon>Marasmiaceae</taxon>
        <taxon>Moniliophthora</taxon>
    </lineage>
</organism>